<dbReference type="EMBL" id="JAHRIP010088998">
    <property type="protein sequence ID" value="MEQ2316483.1"/>
    <property type="molecule type" value="Genomic_DNA"/>
</dbReference>
<reference evidence="1 2" key="1">
    <citation type="submission" date="2021-06" db="EMBL/GenBank/DDBJ databases">
        <authorList>
            <person name="Palmer J.M."/>
        </authorList>
    </citation>
    <scope>NUCLEOTIDE SEQUENCE [LARGE SCALE GENOMIC DNA]</scope>
    <source>
        <strain evidence="1 2">AS_MEX2019</strain>
        <tissue evidence="1">Muscle</tissue>
    </source>
</reference>
<dbReference type="Proteomes" id="UP001469553">
    <property type="component" value="Unassembled WGS sequence"/>
</dbReference>
<comment type="caution">
    <text evidence="1">The sequence shown here is derived from an EMBL/GenBank/DDBJ whole genome shotgun (WGS) entry which is preliminary data.</text>
</comment>
<proteinExistence type="predicted"/>
<evidence type="ECO:0000313" key="1">
    <source>
        <dbReference type="EMBL" id="MEQ2316483.1"/>
    </source>
</evidence>
<protein>
    <submittedName>
        <fullName evidence="1">Uncharacterized protein</fullName>
    </submittedName>
</protein>
<sequence>MGHRRLASLETLSSVHLHFTEGSPHACLRHLADWIRTICLQIYLGSGVARGRTSAEGQVTLLGKQGGSY</sequence>
<accession>A0ABV1AD35</accession>
<name>A0ABV1AD35_9TELE</name>
<organism evidence="1 2">
    <name type="scientific">Ameca splendens</name>
    <dbReference type="NCBI Taxonomy" id="208324"/>
    <lineage>
        <taxon>Eukaryota</taxon>
        <taxon>Metazoa</taxon>
        <taxon>Chordata</taxon>
        <taxon>Craniata</taxon>
        <taxon>Vertebrata</taxon>
        <taxon>Euteleostomi</taxon>
        <taxon>Actinopterygii</taxon>
        <taxon>Neopterygii</taxon>
        <taxon>Teleostei</taxon>
        <taxon>Neoteleostei</taxon>
        <taxon>Acanthomorphata</taxon>
        <taxon>Ovalentaria</taxon>
        <taxon>Atherinomorphae</taxon>
        <taxon>Cyprinodontiformes</taxon>
        <taxon>Goodeidae</taxon>
        <taxon>Ameca</taxon>
    </lineage>
</organism>
<gene>
    <name evidence="1" type="ORF">AMECASPLE_032926</name>
</gene>
<evidence type="ECO:0000313" key="2">
    <source>
        <dbReference type="Proteomes" id="UP001469553"/>
    </source>
</evidence>
<keyword evidence="2" id="KW-1185">Reference proteome</keyword>